<organism evidence="2 3">
    <name type="scientific">Chitinophaga dinghuensis</name>
    <dbReference type="NCBI Taxonomy" id="1539050"/>
    <lineage>
        <taxon>Bacteria</taxon>
        <taxon>Pseudomonadati</taxon>
        <taxon>Bacteroidota</taxon>
        <taxon>Chitinophagia</taxon>
        <taxon>Chitinophagales</taxon>
        <taxon>Chitinophagaceae</taxon>
        <taxon>Chitinophaga</taxon>
    </lineage>
</organism>
<dbReference type="GO" id="GO:0031410">
    <property type="term" value="C:cytoplasmic vesicle"/>
    <property type="evidence" value="ECO:0007669"/>
    <property type="project" value="TreeGrafter"/>
</dbReference>
<keyword evidence="3" id="KW-1185">Reference proteome</keyword>
<dbReference type="PROSITE" id="PS50093">
    <property type="entry name" value="PKD"/>
    <property type="match status" value="2"/>
</dbReference>
<dbReference type="PANTHER" id="PTHR46182:SF2">
    <property type="entry name" value="FI19480P1"/>
    <property type="match status" value="1"/>
</dbReference>
<sequence>MNDLNYFNKRLKIVIAVGMWCWMIFATPTAVAQQGKLTAKVTGLFNPAGLLESLPQDYATSNKKYPLLLFFHGLGEEGDGINDIWRVIANGPPKLINQGTFPATFTVNGNTYSFIVICPQMKGPPPNIRDLDSIINYCFKNYRVDTNRVYFTGLSRGGGEIWGYCSAANYCANRTAAMVPICGAYDPGPLRTPMPYAPITLAANNVPIWALHNSGDPTVPVSSSQNWQDLVNAYTPKCNPQMKLTIFNANGHDAWSKAYDPNYRENGMNVYEWMLQYSTINRNGPVTNKPPVANAGSNITITLPATAQLDGSASSDPDGTITTYKWTQVSGPNTAGISSPGSAKTALTNLVKGVYTFQLTVTDNGGLTATANVQVTVQDAAVNKPPVANAGSNFTITLPATAQLDGSASSDPDGTITTYKWTQVSGPNTAGISSPGSAKTALTNLVKGVYSFQLTVTDNGGLTATANVQVTVQDAPVNKPPVANVGADQIITLPVNAATLDGSASSDPDGTIATWKWTQVSGPNTAAFSAATAAKTTASGLIKGVYAFRLTVTDNGGLSASANIQVTVQDAPIDKKPPVAVINAPDTILLPVNKVKLNASASTDPDGTIVSWAWSQLSGPGIFLENGGTAVATAINMPPGVYNFKLLITDNDGLSATATKKVVVVDPNDHMPNDGIAVKYYPNPTRGNLRLEVRKSDVHNLRVTIYDIRGLAESRYTYTVNGNTYIDLDLSSLANGIHMVELRGEGNFRWTGRVMKF</sequence>
<dbReference type="RefSeq" id="WP_111592972.1">
    <property type="nucleotide sequence ID" value="NZ_QLMA01000005.1"/>
</dbReference>
<dbReference type="InterPro" id="IPR022409">
    <property type="entry name" value="PKD/Chitinase_dom"/>
</dbReference>
<dbReference type="InterPro" id="IPR029865">
    <property type="entry name" value="KIAA0319-like"/>
</dbReference>
<dbReference type="EMBL" id="QLMA01000005">
    <property type="protein sequence ID" value="RAJ79935.1"/>
    <property type="molecule type" value="Genomic_DNA"/>
</dbReference>
<comment type="caution">
    <text evidence="2">The sequence shown here is derived from an EMBL/GenBank/DDBJ whole genome shotgun (WGS) entry which is preliminary data.</text>
</comment>
<gene>
    <name evidence="2" type="ORF">CLV59_10540</name>
</gene>
<dbReference type="GO" id="GO:0005509">
    <property type="term" value="F:calcium ion binding"/>
    <property type="evidence" value="ECO:0007669"/>
    <property type="project" value="InterPro"/>
</dbReference>
<dbReference type="InterPro" id="IPR000601">
    <property type="entry name" value="PKD_dom"/>
</dbReference>
<dbReference type="NCBIfam" id="NF012211">
    <property type="entry name" value="tand_rpt_95"/>
    <property type="match status" value="1"/>
</dbReference>
<dbReference type="InterPro" id="IPR026444">
    <property type="entry name" value="Secre_tail"/>
</dbReference>
<feature type="domain" description="PKD" evidence="1">
    <location>
        <begin position="385"/>
        <end position="477"/>
    </location>
</feature>
<dbReference type="GO" id="GO:0007156">
    <property type="term" value="P:homophilic cell adhesion via plasma membrane adhesion molecules"/>
    <property type="evidence" value="ECO:0007669"/>
    <property type="project" value="InterPro"/>
</dbReference>
<dbReference type="Pfam" id="PF02230">
    <property type="entry name" value="Abhydrolase_2"/>
    <property type="match status" value="1"/>
</dbReference>
<dbReference type="Pfam" id="PF18962">
    <property type="entry name" value="Por_Secre_tail"/>
    <property type="match status" value="1"/>
</dbReference>
<dbReference type="OrthoDB" id="9805017at2"/>
<dbReference type="Gene3D" id="2.60.40.10">
    <property type="entry name" value="Immunoglobulins"/>
    <property type="match status" value="4"/>
</dbReference>
<dbReference type="FunFam" id="2.60.40.10:FF:000257">
    <property type="entry name" value="Dyslexia-associated protein KIAA0319-like"/>
    <property type="match status" value="2"/>
</dbReference>
<dbReference type="GO" id="GO:0016020">
    <property type="term" value="C:membrane"/>
    <property type="evidence" value="ECO:0007669"/>
    <property type="project" value="InterPro"/>
</dbReference>
<protein>
    <submittedName>
        <fullName evidence="2">REJ domain-containing protein</fullName>
    </submittedName>
</protein>
<name>A0A327VYB2_9BACT</name>
<dbReference type="InterPro" id="IPR003140">
    <property type="entry name" value="PLipase/COase/thioEstase"/>
</dbReference>
<dbReference type="InterPro" id="IPR029058">
    <property type="entry name" value="AB_hydrolase_fold"/>
</dbReference>
<evidence type="ECO:0000259" key="1">
    <source>
        <dbReference type="PROSITE" id="PS50093"/>
    </source>
</evidence>
<dbReference type="PRINTS" id="PR00205">
    <property type="entry name" value="CADHERIN"/>
</dbReference>
<feature type="domain" description="PKD" evidence="1">
    <location>
        <begin position="290"/>
        <end position="382"/>
    </location>
</feature>
<accession>A0A327VYB2</accession>
<dbReference type="InterPro" id="IPR002126">
    <property type="entry name" value="Cadherin-like_dom"/>
</dbReference>
<dbReference type="SMART" id="SM00089">
    <property type="entry name" value="PKD"/>
    <property type="match status" value="4"/>
</dbReference>
<dbReference type="SUPFAM" id="SSF53474">
    <property type="entry name" value="alpha/beta-Hydrolases"/>
    <property type="match status" value="1"/>
</dbReference>
<dbReference type="PANTHER" id="PTHR46182">
    <property type="entry name" value="FI19480P1"/>
    <property type="match status" value="1"/>
</dbReference>
<dbReference type="GO" id="GO:0016787">
    <property type="term" value="F:hydrolase activity"/>
    <property type="evidence" value="ECO:0007669"/>
    <property type="project" value="InterPro"/>
</dbReference>
<dbReference type="InterPro" id="IPR013783">
    <property type="entry name" value="Ig-like_fold"/>
</dbReference>
<proteinExistence type="predicted"/>
<dbReference type="NCBIfam" id="TIGR04183">
    <property type="entry name" value="Por_Secre_tail"/>
    <property type="match status" value="1"/>
</dbReference>
<dbReference type="InterPro" id="IPR035986">
    <property type="entry name" value="PKD_dom_sf"/>
</dbReference>
<dbReference type="Pfam" id="PF22352">
    <property type="entry name" value="K319L-like_PKD"/>
    <property type="match status" value="4"/>
</dbReference>
<dbReference type="SUPFAM" id="SSF49299">
    <property type="entry name" value="PKD domain"/>
    <property type="match status" value="4"/>
</dbReference>
<dbReference type="CDD" id="cd00146">
    <property type="entry name" value="PKD"/>
    <property type="match status" value="3"/>
</dbReference>
<evidence type="ECO:0000313" key="2">
    <source>
        <dbReference type="EMBL" id="RAJ79935.1"/>
    </source>
</evidence>
<reference evidence="2 3" key="1">
    <citation type="submission" date="2018-06" db="EMBL/GenBank/DDBJ databases">
        <title>Genomic Encyclopedia of Archaeal and Bacterial Type Strains, Phase II (KMG-II): from individual species to whole genera.</title>
        <authorList>
            <person name="Goeker M."/>
        </authorList>
    </citation>
    <scope>NUCLEOTIDE SEQUENCE [LARGE SCALE GENOMIC DNA]</scope>
    <source>
        <strain evidence="2 3">DSM 29821</strain>
    </source>
</reference>
<dbReference type="AlphaFoldDB" id="A0A327VYB2"/>
<dbReference type="Proteomes" id="UP000249819">
    <property type="component" value="Unassembled WGS sequence"/>
</dbReference>
<evidence type="ECO:0000313" key="3">
    <source>
        <dbReference type="Proteomes" id="UP000249819"/>
    </source>
</evidence>
<dbReference type="Gene3D" id="3.40.50.1820">
    <property type="entry name" value="alpha/beta hydrolase"/>
    <property type="match status" value="1"/>
</dbReference>